<dbReference type="PANTHER" id="PTHR11406:SF27">
    <property type="entry name" value="PHOSPHOGLYCERATE KINASE 3, CYTOSOLIC"/>
    <property type="match status" value="1"/>
</dbReference>
<gene>
    <name evidence="14" type="ORF">MKW94_009810</name>
</gene>
<reference evidence="14" key="1">
    <citation type="submission" date="2022-03" db="EMBL/GenBank/DDBJ databases">
        <title>A functionally conserved STORR gene fusion in Papaver species that diverged 16.8 million years ago.</title>
        <authorList>
            <person name="Catania T."/>
        </authorList>
    </citation>
    <scope>NUCLEOTIDE SEQUENCE</scope>
    <source>
        <strain evidence="14">S-191538</strain>
    </source>
</reference>
<keyword evidence="7 12" id="KW-0418">Kinase</keyword>
<comment type="cofactor">
    <cofactor evidence="1">
        <name>Mg(2+)</name>
        <dbReference type="ChEBI" id="CHEBI:18420"/>
    </cofactor>
</comment>
<keyword evidence="9" id="KW-0460">Magnesium</keyword>
<keyword evidence="15" id="KW-1185">Reference proteome</keyword>
<dbReference type="PIRSF" id="PIRSF000724">
    <property type="entry name" value="Pgk"/>
    <property type="match status" value="1"/>
</dbReference>
<comment type="similarity">
    <text evidence="3 12">Belongs to the phosphoglycerate kinase family.</text>
</comment>
<evidence type="ECO:0000256" key="6">
    <source>
        <dbReference type="ARBA" id="ARBA00022741"/>
    </source>
</evidence>
<evidence type="ECO:0000256" key="2">
    <source>
        <dbReference type="ARBA" id="ARBA00004838"/>
    </source>
</evidence>
<dbReference type="EC" id="2.7.2.3" evidence="4 12"/>
<keyword evidence="6" id="KW-0547">Nucleotide-binding</keyword>
<keyword evidence="8 11" id="KW-0067">ATP-binding</keyword>
<dbReference type="PANTHER" id="PTHR11406">
    <property type="entry name" value="PHOSPHOGLYCERATE KINASE"/>
    <property type="match status" value="1"/>
</dbReference>
<protein>
    <recommendedName>
        <fullName evidence="4 12">Phosphoglycerate kinase</fullName>
        <ecNumber evidence="4 12">2.7.2.3</ecNumber>
    </recommendedName>
</protein>
<dbReference type="Gene3D" id="3.40.50.1260">
    <property type="entry name" value="Phosphoglycerate kinase, N-terminal domain"/>
    <property type="match status" value="2"/>
</dbReference>
<comment type="catalytic activity">
    <reaction evidence="12">
        <text>(2R)-3-phosphoglycerate + ATP = (2R)-3-phospho-glyceroyl phosphate + ADP</text>
        <dbReference type="Rhea" id="RHEA:14801"/>
        <dbReference type="ChEBI" id="CHEBI:30616"/>
        <dbReference type="ChEBI" id="CHEBI:57604"/>
        <dbReference type="ChEBI" id="CHEBI:58272"/>
        <dbReference type="ChEBI" id="CHEBI:456216"/>
        <dbReference type="EC" id="2.7.2.3"/>
    </reaction>
</comment>
<sequence>MATPRSLANIRESDLEGKRVFLRVDLSLRADANYHNNRRIKAKEKASSDANLHQDKKKKLGTSLKVADVARFKKALPTIDYLIKRGARVIICGHIGQPEGVLPDCSLKPLVPILSKLINTDVEMLTWEDFHMRDFSVQNGSVRLLENVRFVEEEEKNDPEFAKKLASLADLYVNDDFKTAHRAHASTEGITRFLRPSVAGFSMKKELDWLVGAVSRPERPVAAIIGGLHVSSNIQAVEFLFEKVDMLFLGGRLSFLFINAMNFPEDSSHVELHRIAKSLIEKARGRDMKFILPSDILVADRVADDANSKNVATCAVPNGWIGVDIGKRSIERYCKRLDTVKTVIWTGVMGEYQTEKFAVGTNGIAKKLAELSKNGVTTIVGGSDTISAVRKVGLADKMTHVSTGGAASLLLLEGKQLPGVVALDH</sequence>
<evidence type="ECO:0000256" key="4">
    <source>
        <dbReference type="ARBA" id="ARBA00013061"/>
    </source>
</evidence>
<evidence type="ECO:0000256" key="10">
    <source>
        <dbReference type="ARBA" id="ARBA00023152"/>
    </source>
</evidence>
<keyword evidence="10" id="KW-0324">Glycolysis</keyword>
<dbReference type="PRINTS" id="PR00477">
    <property type="entry name" value="PHGLYCKINASE"/>
</dbReference>
<evidence type="ECO:0000256" key="1">
    <source>
        <dbReference type="ARBA" id="ARBA00001946"/>
    </source>
</evidence>
<dbReference type="GO" id="GO:0006094">
    <property type="term" value="P:gluconeogenesis"/>
    <property type="evidence" value="ECO:0007669"/>
    <property type="project" value="TreeGrafter"/>
</dbReference>
<accession>A0AA41RR66</accession>
<comment type="subunit">
    <text evidence="13">Monomer.</text>
</comment>
<dbReference type="GO" id="GO:0005829">
    <property type="term" value="C:cytosol"/>
    <property type="evidence" value="ECO:0007669"/>
    <property type="project" value="TreeGrafter"/>
</dbReference>
<name>A0AA41RR66_PAPNU</name>
<evidence type="ECO:0000256" key="12">
    <source>
        <dbReference type="RuleBase" id="RU000532"/>
    </source>
</evidence>
<dbReference type="InterPro" id="IPR001576">
    <property type="entry name" value="Phosphoglycerate_kinase"/>
</dbReference>
<dbReference type="InterPro" id="IPR036043">
    <property type="entry name" value="Phosphoglycerate_kinase_sf"/>
</dbReference>
<dbReference type="AlphaFoldDB" id="A0AA41RR66"/>
<evidence type="ECO:0000256" key="11">
    <source>
        <dbReference type="PIRSR" id="PIRSR000724-2"/>
    </source>
</evidence>
<dbReference type="InterPro" id="IPR015824">
    <property type="entry name" value="Phosphoglycerate_kinase_N"/>
</dbReference>
<evidence type="ECO:0000256" key="13">
    <source>
        <dbReference type="RuleBase" id="RU000696"/>
    </source>
</evidence>
<evidence type="ECO:0000256" key="3">
    <source>
        <dbReference type="ARBA" id="ARBA00008982"/>
    </source>
</evidence>
<dbReference type="SUPFAM" id="SSF53748">
    <property type="entry name" value="Phosphoglycerate kinase"/>
    <property type="match status" value="1"/>
</dbReference>
<evidence type="ECO:0000256" key="8">
    <source>
        <dbReference type="ARBA" id="ARBA00022840"/>
    </source>
</evidence>
<evidence type="ECO:0000256" key="7">
    <source>
        <dbReference type="ARBA" id="ARBA00022777"/>
    </source>
</evidence>
<dbReference type="EMBL" id="JAJJMA010017981">
    <property type="protein sequence ID" value="MCL7023052.1"/>
    <property type="molecule type" value="Genomic_DNA"/>
</dbReference>
<comment type="caution">
    <text evidence="14">The sequence shown here is derived from an EMBL/GenBank/DDBJ whole genome shotgun (WGS) entry which is preliminary data.</text>
</comment>
<keyword evidence="5 12" id="KW-0808">Transferase</keyword>
<dbReference type="GO" id="GO:0043531">
    <property type="term" value="F:ADP binding"/>
    <property type="evidence" value="ECO:0007669"/>
    <property type="project" value="TreeGrafter"/>
</dbReference>
<feature type="binding site" evidence="11">
    <location>
        <begin position="382"/>
        <end position="385"/>
    </location>
    <ligand>
        <name>ATP</name>
        <dbReference type="ChEBI" id="CHEBI:30616"/>
    </ligand>
</feature>
<dbReference type="GO" id="GO:0004618">
    <property type="term" value="F:phosphoglycerate kinase activity"/>
    <property type="evidence" value="ECO:0007669"/>
    <property type="project" value="UniProtKB-EC"/>
</dbReference>
<proteinExistence type="inferred from homology"/>
<organism evidence="14 15">
    <name type="scientific">Papaver nudicaule</name>
    <name type="common">Iceland poppy</name>
    <dbReference type="NCBI Taxonomy" id="74823"/>
    <lineage>
        <taxon>Eukaryota</taxon>
        <taxon>Viridiplantae</taxon>
        <taxon>Streptophyta</taxon>
        <taxon>Embryophyta</taxon>
        <taxon>Tracheophyta</taxon>
        <taxon>Spermatophyta</taxon>
        <taxon>Magnoliopsida</taxon>
        <taxon>Ranunculales</taxon>
        <taxon>Papaveraceae</taxon>
        <taxon>Papaveroideae</taxon>
        <taxon>Papaver</taxon>
    </lineage>
</organism>
<evidence type="ECO:0000256" key="5">
    <source>
        <dbReference type="ARBA" id="ARBA00022679"/>
    </source>
</evidence>
<evidence type="ECO:0000313" key="15">
    <source>
        <dbReference type="Proteomes" id="UP001177140"/>
    </source>
</evidence>
<dbReference type="GO" id="GO:0005524">
    <property type="term" value="F:ATP binding"/>
    <property type="evidence" value="ECO:0007669"/>
    <property type="project" value="UniProtKB-KW"/>
</dbReference>
<dbReference type="Pfam" id="PF00162">
    <property type="entry name" value="PGK"/>
    <property type="match status" value="1"/>
</dbReference>
<dbReference type="Proteomes" id="UP001177140">
    <property type="component" value="Unassembled WGS sequence"/>
</dbReference>
<dbReference type="FunFam" id="3.40.50.1260:FF:000031">
    <property type="entry name" value="Phosphoglycerate kinase 1"/>
    <property type="match status" value="1"/>
</dbReference>
<dbReference type="GO" id="GO:0006096">
    <property type="term" value="P:glycolytic process"/>
    <property type="evidence" value="ECO:0007669"/>
    <property type="project" value="UniProtKB-KW"/>
</dbReference>
<evidence type="ECO:0000313" key="14">
    <source>
        <dbReference type="EMBL" id="MCL7023052.1"/>
    </source>
</evidence>
<dbReference type="HAMAP" id="MF_00145">
    <property type="entry name" value="Phosphoglyc_kinase"/>
    <property type="match status" value="1"/>
</dbReference>
<evidence type="ECO:0000256" key="9">
    <source>
        <dbReference type="ARBA" id="ARBA00022842"/>
    </source>
</evidence>
<comment type="pathway">
    <text evidence="2">Carbohydrate degradation; glycolysis; pyruvate from D-glyceraldehyde 3-phosphate: step 2/5.</text>
</comment>